<dbReference type="InterPro" id="IPR006162">
    <property type="entry name" value="Ppantetheine_attach_site"/>
</dbReference>
<proteinExistence type="inferred from homology"/>
<organism evidence="9 10">
    <name type="scientific">Tumebacillus lacus</name>
    <dbReference type="NCBI Taxonomy" id="2995335"/>
    <lineage>
        <taxon>Bacteria</taxon>
        <taxon>Bacillati</taxon>
        <taxon>Bacillota</taxon>
        <taxon>Bacilli</taxon>
        <taxon>Bacillales</taxon>
        <taxon>Alicyclobacillaceae</taxon>
        <taxon>Tumebacillus</taxon>
    </lineage>
</organism>
<keyword evidence="6 7" id="KW-0275">Fatty acid biosynthesis</keyword>
<reference evidence="9 10" key="1">
    <citation type="submission" date="2022-11" db="EMBL/GenBank/DDBJ databases">
        <title>Study of microbial diversity in lake waters.</title>
        <authorList>
            <person name="Zhang J."/>
        </authorList>
    </citation>
    <scope>NUCLEOTIDE SEQUENCE [LARGE SCALE GENOMIC DNA]</scope>
    <source>
        <strain evidence="9 10">DT12</strain>
    </source>
</reference>
<dbReference type="EMBL" id="JAPMLT010000013">
    <property type="protein sequence ID" value="MCX7571781.1"/>
    <property type="molecule type" value="Genomic_DNA"/>
</dbReference>
<evidence type="ECO:0000259" key="8">
    <source>
        <dbReference type="PROSITE" id="PS50075"/>
    </source>
</evidence>
<keyword evidence="1 7" id="KW-0596">Phosphopantetheine</keyword>
<dbReference type="InterPro" id="IPR036736">
    <property type="entry name" value="ACP-like_sf"/>
</dbReference>
<comment type="function">
    <text evidence="7">Carrier of the growing fatty acid chain in fatty acid biosynthesis.</text>
</comment>
<dbReference type="InterPro" id="IPR003231">
    <property type="entry name" value="ACP"/>
</dbReference>
<evidence type="ECO:0000256" key="7">
    <source>
        <dbReference type="HAMAP-Rule" id="MF_01217"/>
    </source>
</evidence>
<dbReference type="HAMAP" id="MF_01217">
    <property type="entry name" value="Acyl_carrier"/>
    <property type="match status" value="1"/>
</dbReference>
<keyword evidence="10" id="KW-1185">Reference proteome</keyword>
<keyword evidence="4 7" id="KW-0276">Fatty acid metabolism</keyword>
<evidence type="ECO:0000256" key="3">
    <source>
        <dbReference type="ARBA" id="ARBA00022553"/>
    </source>
</evidence>
<comment type="PTM">
    <text evidence="7">4'-phosphopantetheine is transferred from CoA to a specific serine of apo-ACP by AcpS. This modification is essential for activity because fatty acids are bound in thioester linkage to the sulfhydryl of the prosthetic group.</text>
</comment>
<evidence type="ECO:0000256" key="2">
    <source>
        <dbReference type="ARBA" id="ARBA00022516"/>
    </source>
</evidence>
<evidence type="ECO:0000313" key="10">
    <source>
        <dbReference type="Proteomes" id="UP001208017"/>
    </source>
</evidence>
<dbReference type="Proteomes" id="UP001208017">
    <property type="component" value="Unassembled WGS sequence"/>
</dbReference>
<name>A0ABT3X5T1_9BACL</name>
<evidence type="ECO:0000256" key="1">
    <source>
        <dbReference type="ARBA" id="ARBA00022450"/>
    </source>
</evidence>
<dbReference type="PROSITE" id="PS50075">
    <property type="entry name" value="CARRIER"/>
    <property type="match status" value="1"/>
</dbReference>
<dbReference type="RefSeq" id="WP_267153032.1">
    <property type="nucleotide sequence ID" value="NZ_JAPMLT010000013.1"/>
</dbReference>
<protein>
    <recommendedName>
        <fullName evidence="7">Acyl carrier protein</fullName>
        <shortName evidence="7">ACP</shortName>
    </recommendedName>
</protein>
<keyword evidence="7" id="KW-0963">Cytoplasm</keyword>
<dbReference type="PROSITE" id="PS00012">
    <property type="entry name" value="PHOSPHOPANTETHEINE"/>
    <property type="match status" value="1"/>
</dbReference>
<dbReference type="InterPro" id="IPR009081">
    <property type="entry name" value="PP-bd_ACP"/>
</dbReference>
<sequence>MTQVMALEEQVKAMIIERLGLEVDASTVDVDAPIFSSFDAEGEGLGLDSIDALELVVALNETFDIQVGDEDMAVFRSIQTIADFIREKKGE</sequence>
<evidence type="ECO:0000256" key="5">
    <source>
        <dbReference type="ARBA" id="ARBA00023098"/>
    </source>
</evidence>
<comment type="similarity">
    <text evidence="7">Belongs to the acyl carrier protein (ACP) family.</text>
</comment>
<dbReference type="Pfam" id="PF00550">
    <property type="entry name" value="PP-binding"/>
    <property type="match status" value="1"/>
</dbReference>
<comment type="subcellular location">
    <subcellularLocation>
        <location evidence="7">Cytoplasm</location>
    </subcellularLocation>
</comment>
<keyword evidence="3 7" id="KW-0597">Phosphoprotein</keyword>
<keyword evidence="5 7" id="KW-0443">Lipid metabolism</keyword>
<evidence type="ECO:0000313" key="9">
    <source>
        <dbReference type="EMBL" id="MCX7571781.1"/>
    </source>
</evidence>
<keyword evidence="2 7" id="KW-0444">Lipid biosynthesis</keyword>
<feature type="modified residue" description="O-(pantetheine 4'-phosphoryl)serine" evidence="7">
    <location>
        <position position="49"/>
    </location>
</feature>
<evidence type="ECO:0000256" key="4">
    <source>
        <dbReference type="ARBA" id="ARBA00022832"/>
    </source>
</evidence>
<comment type="caution">
    <text evidence="9">The sequence shown here is derived from an EMBL/GenBank/DDBJ whole genome shotgun (WGS) entry which is preliminary data.</text>
</comment>
<gene>
    <name evidence="7" type="primary">acpP</name>
    <name evidence="9" type="ORF">OS242_17700</name>
</gene>
<evidence type="ECO:0000256" key="6">
    <source>
        <dbReference type="ARBA" id="ARBA00023160"/>
    </source>
</evidence>
<dbReference type="Gene3D" id="1.10.1200.10">
    <property type="entry name" value="ACP-like"/>
    <property type="match status" value="1"/>
</dbReference>
<accession>A0ABT3X5T1</accession>
<dbReference type="SUPFAM" id="SSF47336">
    <property type="entry name" value="ACP-like"/>
    <property type="match status" value="1"/>
</dbReference>
<comment type="pathway">
    <text evidence="7">Lipid metabolism; fatty acid biosynthesis.</text>
</comment>
<feature type="domain" description="Carrier" evidence="8">
    <location>
        <begin position="5"/>
        <end position="89"/>
    </location>
</feature>